<keyword evidence="1 4" id="KW-0489">Methyltransferase</keyword>
<evidence type="ECO:0000313" key="4">
    <source>
        <dbReference type="EMBL" id="MBO8438122.1"/>
    </source>
</evidence>
<dbReference type="InterPro" id="IPR007848">
    <property type="entry name" value="Small_mtfrase_dom"/>
</dbReference>
<dbReference type="GO" id="GO:0008757">
    <property type="term" value="F:S-adenosylmethionine-dependent methyltransferase activity"/>
    <property type="evidence" value="ECO:0007669"/>
    <property type="project" value="UniProtKB-ARBA"/>
</dbReference>
<protein>
    <submittedName>
        <fullName evidence="4">Methyltransferase</fullName>
    </submittedName>
</protein>
<dbReference type="GO" id="GO:0008170">
    <property type="term" value="F:N-methyltransferase activity"/>
    <property type="evidence" value="ECO:0007669"/>
    <property type="project" value="UniProtKB-ARBA"/>
</dbReference>
<dbReference type="SUPFAM" id="SSF53335">
    <property type="entry name" value="S-adenosyl-L-methionine-dependent methyltransferases"/>
    <property type="match status" value="1"/>
</dbReference>
<name>A0A9D9E235_9BACT</name>
<proteinExistence type="predicted"/>
<reference evidence="4" key="2">
    <citation type="journal article" date="2021" name="PeerJ">
        <title>Extensive microbial diversity within the chicken gut microbiome revealed by metagenomics and culture.</title>
        <authorList>
            <person name="Gilroy R."/>
            <person name="Ravi A."/>
            <person name="Getino M."/>
            <person name="Pursley I."/>
            <person name="Horton D.L."/>
            <person name="Alikhan N.F."/>
            <person name="Baker D."/>
            <person name="Gharbi K."/>
            <person name="Hall N."/>
            <person name="Watson M."/>
            <person name="Adriaenssens E.M."/>
            <person name="Foster-Nyarko E."/>
            <person name="Jarju S."/>
            <person name="Secka A."/>
            <person name="Antonio M."/>
            <person name="Oren A."/>
            <person name="Chaudhuri R.R."/>
            <person name="La Ragione R."/>
            <person name="Hildebrand F."/>
            <person name="Pallen M.J."/>
        </authorList>
    </citation>
    <scope>NUCLEOTIDE SEQUENCE</scope>
    <source>
        <strain evidence="4">G3-4614</strain>
    </source>
</reference>
<dbReference type="Proteomes" id="UP000823636">
    <property type="component" value="Unassembled WGS sequence"/>
</dbReference>
<dbReference type="GO" id="GO:0003676">
    <property type="term" value="F:nucleic acid binding"/>
    <property type="evidence" value="ECO:0007669"/>
    <property type="project" value="InterPro"/>
</dbReference>
<dbReference type="CDD" id="cd02440">
    <property type="entry name" value="AdoMet_MTases"/>
    <property type="match status" value="1"/>
</dbReference>
<feature type="domain" description="Methyltransferase small" evidence="3">
    <location>
        <begin position="19"/>
        <end position="103"/>
    </location>
</feature>
<dbReference type="GO" id="GO:0032259">
    <property type="term" value="P:methylation"/>
    <property type="evidence" value="ECO:0007669"/>
    <property type="project" value="UniProtKB-KW"/>
</dbReference>
<keyword evidence="2" id="KW-0949">S-adenosyl-L-methionine</keyword>
<keyword evidence="1 4" id="KW-0808">Transferase</keyword>
<dbReference type="InterPro" id="IPR002052">
    <property type="entry name" value="DNA_methylase_N6_adenine_CS"/>
</dbReference>
<dbReference type="PROSITE" id="PS00092">
    <property type="entry name" value="N6_MTASE"/>
    <property type="match status" value="1"/>
</dbReference>
<reference evidence="4" key="1">
    <citation type="submission" date="2020-10" db="EMBL/GenBank/DDBJ databases">
        <authorList>
            <person name="Gilroy R."/>
        </authorList>
    </citation>
    <scope>NUCLEOTIDE SEQUENCE</scope>
    <source>
        <strain evidence="4">G3-4614</strain>
    </source>
</reference>
<comment type="caution">
    <text evidence="4">The sequence shown here is derived from an EMBL/GenBank/DDBJ whole genome shotgun (WGS) entry which is preliminary data.</text>
</comment>
<dbReference type="PANTHER" id="PTHR47739">
    <property type="entry name" value="TRNA1(VAL) (ADENINE(37)-N6)-METHYLTRANSFERASE"/>
    <property type="match status" value="1"/>
</dbReference>
<accession>A0A9D9E235</accession>
<dbReference type="PANTHER" id="PTHR47739:SF1">
    <property type="entry name" value="TRNA1(VAL) (ADENINE(37)-N6)-METHYLTRANSFERASE"/>
    <property type="match status" value="1"/>
</dbReference>
<dbReference type="Pfam" id="PF05175">
    <property type="entry name" value="MTS"/>
    <property type="match status" value="1"/>
</dbReference>
<dbReference type="InterPro" id="IPR029063">
    <property type="entry name" value="SAM-dependent_MTases_sf"/>
</dbReference>
<dbReference type="EMBL" id="JADIMW010000047">
    <property type="protein sequence ID" value="MBO8438122.1"/>
    <property type="molecule type" value="Genomic_DNA"/>
</dbReference>
<dbReference type="Gene3D" id="3.40.50.150">
    <property type="entry name" value="Vaccinia Virus protein VP39"/>
    <property type="match status" value="1"/>
</dbReference>
<sequence length="220" mass="24500">MKVGTDGVLLGAWAYIPGEGRILDVGCGSGIIALMCAQRSSKEVAIEAIEIDAGAAKDALANFNNSAWHDRINLICADFRSYASTCSVRYNAIISNPPFFKDSLKPGNKSREIARHTDSLEYDDLFNGCGKILAENGKISLITTWESYGDIAKAATENRMFLYRRTDVFTTAEEKFPKRVLTEWSRTPTDYIWNSITINTALGTYSEEYKNIVGDFYINM</sequence>
<dbReference type="AlphaFoldDB" id="A0A9D9E235"/>
<evidence type="ECO:0000259" key="3">
    <source>
        <dbReference type="Pfam" id="PF05175"/>
    </source>
</evidence>
<evidence type="ECO:0000256" key="1">
    <source>
        <dbReference type="ARBA" id="ARBA00022603"/>
    </source>
</evidence>
<organism evidence="4 5">
    <name type="scientific">Candidatus Caccoplasma merdipullorum</name>
    <dbReference type="NCBI Taxonomy" id="2840718"/>
    <lineage>
        <taxon>Bacteria</taxon>
        <taxon>Pseudomonadati</taxon>
        <taxon>Bacteroidota</taxon>
        <taxon>Bacteroidia</taxon>
        <taxon>Bacteroidales</taxon>
        <taxon>Bacteroidaceae</taxon>
        <taxon>Bacteroidaceae incertae sedis</taxon>
        <taxon>Candidatus Caccoplasma</taxon>
    </lineage>
</organism>
<dbReference type="InterPro" id="IPR050210">
    <property type="entry name" value="tRNA_Adenine-N(6)_MTase"/>
</dbReference>
<evidence type="ECO:0000313" key="5">
    <source>
        <dbReference type="Proteomes" id="UP000823636"/>
    </source>
</evidence>
<gene>
    <name evidence="4" type="ORF">IAC54_04400</name>
</gene>
<evidence type="ECO:0000256" key="2">
    <source>
        <dbReference type="ARBA" id="ARBA00022691"/>
    </source>
</evidence>